<dbReference type="PROSITE" id="PS51165">
    <property type="entry name" value="THUMP"/>
    <property type="match status" value="1"/>
</dbReference>
<feature type="domain" description="THUMP" evidence="8">
    <location>
        <begin position="56"/>
        <end position="167"/>
    </location>
</feature>
<dbReference type="InterPro" id="IPR000241">
    <property type="entry name" value="RlmKL-like_Mtase"/>
</dbReference>
<protein>
    <recommendedName>
        <fullName evidence="6">Ribosomal RNA large subunit methyltransferase K/L</fullName>
    </recommendedName>
    <domain>
        <recommendedName>
            <fullName evidence="6">23S rRNA m2G2445 methyltransferase</fullName>
            <ecNumber evidence="6">2.1.1.173</ecNumber>
        </recommendedName>
        <alternativeName>
            <fullName evidence="6">rRNA (guanine-N(2)-)-methyltransferase RlmL</fullName>
        </alternativeName>
    </domain>
    <domain>
        <recommendedName>
            <fullName evidence="6">23S rRNA m7G2069 methyltransferase</fullName>
            <ecNumber evidence="6">2.1.1.264</ecNumber>
        </recommendedName>
        <alternativeName>
            <fullName evidence="6">rRNA (guanine-N(7)-)-methyltransferase RlmK</fullName>
        </alternativeName>
    </domain>
</protein>
<dbReference type="NCBIfam" id="NF008748">
    <property type="entry name" value="PRK11783.1"/>
    <property type="match status" value="1"/>
</dbReference>
<comment type="subcellular location">
    <subcellularLocation>
        <location evidence="6">Cytoplasm</location>
    </subcellularLocation>
</comment>
<evidence type="ECO:0000313" key="9">
    <source>
        <dbReference type="EMBL" id="EIC20672.1"/>
    </source>
</evidence>
<comment type="catalytic activity">
    <reaction evidence="6">
        <text>guanosine(2069) in 23S rRNA + S-adenosyl-L-methionine = N(2)-methylguanosine(2069) in 23S rRNA + S-adenosyl-L-homocysteine + H(+)</text>
        <dbReference type="Rhea" id="RHEA:43772"/>
        <dbReference type="Rhea" id="RHEA-COMP:10688"/>
        <dbReference type="Rhea" id="RHEA-COMP:10689"/>
        <dbReference type="ChEBI" id="CHEBI:15378"/>
        <dbReference type="ChEBI" id="CHEBI:57856"/>
        <dbReference type="ChEBI" id="CHEBI:59789"/>
        <dbReference type="ChEBI" id="CHEBI:74269"/>
        <dbReference type="ChEBI" id="CHEBI:74481"/>
        <dbReference type="EC" id="2.1.1.264"/>
    </reaction>
</comment>
<evidence type="ECO:0000256" key="5">
    <source>
        <dbReference type="ARBA" id="ARBA00022691"/>
    </source>
</evidence>
<dbReference type="GO" id="GO:0052915">
    <property type="term" value="F:23S rRNA (guanine(2445)-N(2))-methyltransferase activity"/>
    <property type="evidence" value="ECO:0007669"/>
    <property type="project" value="UniProtKB-UniRule"/>
</dbReference>
<evidence type="ECO:0000256" key="7">
    <source>
        <dbReference type="PROSITE-ProRule" id="PRU00529"/>
    </source>
</evidence>
<dbReference type="InterPro" id="IPR019614">
    <property type="entry name" value="SAM-dep_methyl-trfase"/>
</dbReference>
<organism evidence="9 10">
    <name type="scientific">Thiorhodovibrio frisius</name>
    <dbReference type="NCBI Taxonomy" id="631362"/>
    <lineage>
        <taxon>Bacteria</taxon>
        <taxon>Pseudomonadati</taxon>
        <taxon>Pseudomonadota</taxon>
        <taxon>Gammaproteobacteria</taxon>
        <taxon>Chromatiales</taxon>
        <taxon>Chromatiaceae</taxon>
        <taxon>Thiorhodovibrio</taxon>
    </lineage>
</organism>
<dbReference type="EC" id="2.1.1.173" evidence="6"/>
<dbReference type="EC" id="2.1.1.264" evidence="6"/>
<keyword evidence="1 6" id="KW-0963">Cytoplasm</keyword>
<comment type="function">
    <text evidence="6">Specifically methylates the guanine in position 2445 (m2G2445) and the guanine in position 2069 (m7G2069) of 23S rRNA.</text>
</comment>
<dbReference type="InterPro" id="IPR029063">
    <property type="entry name" value="SAM-dependent_MTases_sf"/>
</dbReference>
<name>H8Z622_9GAMM</name>
<dbReference type="PROSITE" id="PS00092">
    <property type="entry name" value="N6_MTASE"/>
    <property type="match status" value="1"/>
</dbReference>
<reference evidence="9 10" key="2">
    <citation type="submission" date="2011-11" db="EMBL/GenBank/DDBJ databases">
        <authorList>
            <consortium name="US DOE Joint Genome Institute"/>
            <person name="Lucas S."/>
            <person name="Han J."/>
            <person name="Lapidus A."/>
            <person name="Cheng J.-F."/>
            <person name="Goodwin L."/>
            <person name="Pitluck S."/>
            <person name="Peters L."/>
            <person name="Ovchinnikova G."/>
            <person name="Zhang X."/>
            <person name="Detter J.C."/>
            <person name="Han C."/>
            <person name="Tapia R."/>
            <person name="Land M."/>
            <person name="Hauser L."/>
            <person name="Kyrpides N."/>
            <person name="Ivanova N."/>
            <person name="Pagani I."/>
            <person name="Vogl K."/>
            <person name="Liu Z."/>
            <person name="Overmann J."/>
            <person name="Frigaard N.-U."/>
            <person name="Bryant D."/>
            <person name="Woyke T."/>
        </authorList>
    </citation>
    <scope>NUCLEOTIDE SEQUENCE [LARGE SCALE GENOMIC DNA]</scope>
    <source>
        <strain evidence="9 10">970</strain>
    </source>
</reference>
<keyword evidence="10" id="KW-1185">Reference proteome</keyword>
<dbReference type="PANTHER" id="PTHR47313:SF1">
    <property type="entry name" value="RIBOSOMAL RNA LARGE SUBUNIT METHYLTRANSFERASE K_L"/>
    <property type="match status" value="1"/>
</dbReference>
<dbReference type="HAMAP" id="MF_01858">
    <property type="entry name" value="23SrRNA_methyltr_KL"/>
    <property type="match status" value="1"/>
</dbReference>
<dbReference type="PANTHER" id="PTHR47313">
    <property type="entry name" value="RIBOSOMAL RNA LARGE SUBUNIT METHYLTRANSFERASE K/L"/>
    <property type="match status" value="1"/>
</dbReference>
<dbReference type="GO" id="GO:0003723">
    <property type="term" value="F:RNA binding"/>
    <property type="evidence" value="ECO:0007669"/>
    <property type="project" value="UniProtKB-UniRule"/>
</dbReference>
<dbReference type="InterPro" id="IPR054170">
    <property type="entry name" value="RlmL_1st"/>
</dbReference>
<comment type="catalytic activity">
    <reaction evidence="6">
        <text>guanosine(2445) in 23S rRNA + S-adenosyl-L-methionine = N(2)-methylguanosine(2445) in 23S rRNA + S-adenosyl-L-homocysteine + H(+)</text>
        <dbReference type="Rhea" id="RHEA:42740"/>
        <dbReference type="Rhea" id="RHEA-COMP:10215"/>
        <dbReference type="Rhea" id="RHEA-COMP:10216"/>
        <dbReference type="ChEBI" id="CHEBI:15378"/>
        <dbReference type="ChEBI" id="CHEBI:57856"/>
        <dbReference type="ChEBI" id="CHEBI:59789"/>
        <dbReference type="ChEBI" id="CHEBI:74269"/>
        <dbReference type="ChEBI" id="CHEBI:74481"/>
        <dbReference type="EC" id="2.1.1.173"/>
    </reaction>
</comment>
<dbReference type="InterPro" id="IPR004114">
    <property type="entry name" value="THUMP_dom"/>
</dbReference>
<dbReference type="eggNOG" id="COG0116">
    <property type="taxonomic scope" value="Bacteria"/>
</dbReference>
<dbReference type="Pfam" id="PF02926">
    <property type="entry name" value="THUMP"/>
    <property type="match status" value="1"/>
</dbReference>
<dbReference type="STRING" id="631362.Thi970DRAFT_04326"/>
<evidence type="ECO:0000256" key="3">
    <source>
        <dbReference type="ARBA" id="ARBA00022603"/>
    </source>
</evidence>
<dbReference type="CDD" id="cd02440">
    <property type="entry name" value="AdoMet_MTases"/>
    <property type="match status" value="1"/>
</dbReference>
<dbReference type="InterPro" id="IPR002052">
    <property type="entry name" value="DNA_methylase_N6_adenine_CS"/>
</dbReference>
<dbReference type="OrthoDB" id="9809404at2"/>
<proteinExistence type="inferred from homology"/>
<dbReference type="RefSeq" id="WP_009151075.1">
    <property type="nucleotide sequence ID" value="NZ_CP121471.1"/>
</dbReference>
<dbReference type="PIRSF" id="PIRSF037618">
    <property type="entry name" value="RNA_Mtase_bacteria_prd"/>
    <property type="match status" value="1"/>
</dbReference>
<dbReference type="Proteomes" id="UP000002964">
    <property type="component" value="Unassembled WGS sequence"/>
</dbReference>
<evidence type="ECO:0000259" key="8">
    <source>
        <dbReference type="PROSITE" id="PS51165"/>
    </source>
</evidence>
<dbReference type="Pfam" id="PF22020">
    <property type="entry name" value="RlmL_1st"/>
    <property type="match status" value="1"/>
</dbReference>
<dbReference type="eggNOG" id="COG1092">
    <property type="taxonomic scope" value="Bacteria"/>
</dbReference>
<dbReference type="InterPro" id="IPR017244">
    <property type="entry name" value="23SrRNA_methyltr_KL"/>
</dbReference>
<evidence type="ECO:0000256" key="4">
    <source>
        <dbReference type="ARBA" id="ARBA00022679"/>
    </source>
</evidence>
<dbReference type="Gene3D" id="3.30.750.80">
    <property type="entry name" value="RNA methyltransferase domain (HRMD) like"/>
    <property type="match status" value="1"/>
</dbReference>
<evidence type="ECO:0000256" key="6">
    <source>
        <dbReference type="HAMAP-Rule" id="MF_01858"/>
    </source>
</evidence>
<evidence type="ECO:0000313" key="10">
    <source>
        <dbReference type="Proteomes" id="UP000002964"/>
    </source>
</evidence>
<sequence length="757" mass="84260">MLELATPPSEAPDQHHFFVTAARHLETLLAEELRGLGIPEVRETRAGVACAGALADAYRVCLWSRVASRVLLPLAEWPAADPDALYAGIAAIDWSQHLGPEQTLAIHVDSARSGIDHTHFAALRIKDAIVDQFRERSGQRPSVDTAQPDIRLYCRLFRDQAALSLDLSGDALHRRGYRTEAGAASIKENLAAALLLRARWPAIAAAGGALVDPMCGAGTLVIEAALMAADRAPGLNRAHWGFSAWRGHDAAAWNGLREEAEARASKGLESLGRLCGYDRDSAAIRMAYANLERAGLAGRLHFERRELADCQPCGQVRQGLVISNPPYGERLGAKENLVPLYRTLGQVLRERFDGWQGAVLTANPELGRNMGLRAHRMHRLFNGPLDCQLLHFDIRSEAHVDDSPRPLPPEDRGPGAEMLANRLRKNQKSLNSWLKQQDIGCYRLYDADLPEYALAIDIYSAAAADANSGADAKAGASARPRASVEHDAGMQRLAHVQEYAAPPDIDPRAARRRLREAMGVISETLGIARENLFFKVRQRQRGNAQYDRQGQAEQFFEVREAGLRFLVNLQDHLDTGLFLDHRQTRALIGQLAQGKRFLNLFGYTGAASVHAAAGGALSTLTVDLSRTYCDWAQRNLALNGFAPPAHRVEQADCLQWIERPRWDKFGLIFLDPPSFSTSKRMRGSFDIQRDHVRLIQQTARLLEPDGELIFSTNLRRFKLETEALADLAIEDLKPRTLPRDFKRNARIHHCWRFRHRH</sequence>
<dbReference type="HOGENOM" id="CLU_014042_2_0_6"/>
<dbReference type="Pfam" id="PF01170">
    <property type="entry name" value="UPF0020"/>
    <property type="match status" value="1"/>
</dbReference>
<dbReference type="GO" id="GO:0070043">
    <property type="term" value="F:rRNA (guanine-N7-)-methyltransferase activity"/>
    <property type="evidence" value="ECO:0007669"/>
    <property type="project" value="UniProtKB-UniRule"/>
</dbReference>
<keyword evidence="5 6" id="KW-0949">S-adenosyl-L-methionine</keyword>
<dbReference type="AlphaFoldDB" id="H8Z622"/>
<dbReference type="CDD" id="cd11715">
    <property type="entry name" value="THUMP_AdoMetMT"/>
    <property type="match status" value="1"/>
</dbReference>
<dbReference type="EMBL" id="JH603170">
    <property type="protein sequence ID" value="EIC20672.1"/>
    <property type="molecule type" value="Genomic_DNA"/>
</dbReference>
<dbReference type="GO" id="GO:0005737">
    <property type="term" value="C:cytoplasm"/>
    <property type="evidence" value="ECO:0007669"/>
    <property type="project" value="UniProtKB-SubCell"/>
</dbReference>
<accession>H8Z622</accession>
<comment type="similarity">
    <text evidence="6">Belongs to the methyltransferase superfamily. RlmKL family.</text>
</comment>
<evidence type="ECO:0000256" key="1">
    <source>
        <dbReference type="ARBA" id="ARBA00022490"/>
    </source>
</evidence>
<dbReference type="SUPFAM" id="SSF53335">
    <property type="entry name" value="S-adenosyl-L-methionine-dependent methyltransferases"/>
    <property type="match status" value="2"/>
</dbReference>
<evidence type="ECO:0000256" key="2">
    <source>
        <dbReference type="ARBA" id="ARBA00022552"/>
    </source>
</evidence>
<reference evidence="10" key="1">
    <citation type="submission" date="2011-06" db="EMBL/GenBank/DDBJ databases">
        <authorList>
            <consortium name="US DOE Joint Genome Institute (JGI-PGF)"/>
            <person name="Lucas S."/>
            <person name="Han J."/>
            <person name="Lapidus A."/>
            <person name="Cheng J.-F."/>
            <person name="Goodwin L."/>
            <person name="Pitluck S."/>
            <person name="Peters L."/>
            <person name="Land M.L."/>
            <person name="Hauser L."/>
            <person name="Vogl K."/>
            <person name="Liu Z."/>
            <person name="Overmann J."/>
            <person name="Frigaard N.-U."/>
            <person name="Bryant D.A."/>
            <person name="Woyke T.J."/>
        </authorList>
    </citation>
    <scope>NUCLEOTIDE SEQUENCE [LARGE SCALE GENOMIC DNA]</scope>
    <source>
        <strain evidence="10">970</strain>
    </source>
</reference>
<dbReference type="SMART" id="SM00981">
    <property type="entry name" value="THUMP"/>
    <property type="match status" value="1"/>
</dbReference>
<keyword evidence="7" id="KW-0694">RNA-binding</keyword>
<dbReference type="Gene3D" id="3.40.50.150">
    <property type="entry name" value="Vaccinia Virus protein VP39"/>
    <property type="match status" value="2"/>
</dbReference>
<dbReference type="Gene3D" id="3.30.2130.30">
    <property type="match status" value="1"/>
</dbReference>
<keyword evidence="4 6" id="KW-0808">Transferase</keyword>
<keyword evidence="2 6" id="KW-0698">rRNA processing</keyword>
<gene>
    <name evidence="6" type="primary">rlmL</name>
    <name evidence="9" type="ORF">Thi970DRAFT_04326</name>
</gene>
<keyword evidence="3 6" id="KW-0489">Methyltransferase</keyword>
<dbReference type="Pfam" id="PF10672">
    <property type="entry name" value="Methyltrans_SAM"/>
    <property type="match status" value="1"/>
</dbReference>